<sequence length="367" mass="37072">MFGKRATELQPWPEGGDDADAAAADDDIDDEWTDDDDTPLSGDPTAERVCFTYGGGRDGMDSFTSVITGGVPSTAQRELETGGGGGRDDDNSGVPEEAVQGEFDDEGQDVAAGSGSGGGRRGDGETAGDEGQDVVEGGGSPRGGRGDGETTGDEGQGAPVCGRGEGGPGGDGDTAGVGGDDGPDEDDDDDHGPEDDAYRLALVLRDPTVPPLHLDDSAHTFFDVDALAQALTDDPFAHMGCVSGKRRATGRVYSLPPFVVQSPRWSGSSLSGVRGRESGAGEVGSVKRSDGGRNSAGWMPPPPARTPEAVVDVGDQTAAPGVAHSGGSPPRVRGGVGGGWSAVRRVGDQLGADYDAGRGIFSGCTPL</sequence>
<evidence type="ECO:0000256" key="1">
    <source>
        <dbReference type="SAM" id="MobiDB-lite"/>
    </source>
</evidence>
<gene>
    <name evidence="2" type="ORF">CBR_g31895</name>
</gene>
<reference evidence="2 3" key="1">
    <citation type="journal article" date="2018" name="Cell">
        <title>The Chara Genome: Secondary Complexity and Implications for Plant Terrestrialization.</title>
        <authorList>
            <person name="Nishiyama T."/>
            <person name="Sakayama H."/>
            <person name="Vries J.D."/>
            <person name="Buschmann H."/>
            <person name="Saint-Marcoux D."/>
            <person name="Ullrich K.K."/>
            <person name="Haas F.B."/>
            <person name="Vanderstraeten L."/>
            <person name="Becker D."/>
            <person name="Lang D."/>
            <person name="Vosolsobe S."/>
            <person name="Rombauts S."/>
            <person name="Wilhelmsson P.K.I."/>
            <person name="Janitza P."/>
            <person name="Kern R."/>
            <person name="Heyl A."/>
            <person name="Rumpler F."/>
            <person name="Villalobos L.I.A.C."/>
            <person name="Clay J.M."/>
            <person name="Skokan R."/>
            <person name="Toyoda A."/>
            <person name="Suzuki Y."/>
            <person name="Kagoshima H."/>
            <person name="Schijlen E."/>
            <person name="Tajeshwar N."/>
            <person name="Catarino B."/>
            <person name="Hetherington A.J."/>
            <person name="Saltykova A."/>
            <person name="Bonnot C."/>
            <person name="Breuninger H."/>
            <person name="Symeonidi A."/>
            <person name="Radhakrishnan G.V."/>
            <person name="Van Nieuwerburgh F."/>
            <person name="Deforce D."/>
            <person name="Chang C."/>
            <person name="Karol K.G."/>
            <person name="Hedrich R."/>
            <person name="Ulvskov P."/>
            <person name="Glockner G."/>
            <person name="Delwiche C.F."/>
            <person name="Petrasek J."/>
            <person name="Van de Peer Y."/>
            <person name="Friml J."/>
            <person name="Beilby M."/>
            <person name="Dolan L."/>
            <person name="Kohara Y."/>
            <person name="Sugano S."/>
            <person name="Fujiyama A."/>
            <person name="Delaux P.-M."/>
            <person name="Quint M."/>
            <person name="TheiBen G."/>
            <person name="Hagemann M."/>
            <person name="Harholt J."/>
            <person name="Dunand C."/>
            <person name="Zachgo S."/>
            <person name="Langdale J."/>
            <person name="Maumus F."/>
            <person name="Straeten D.V.D."/>
            <person name="Gould S.B."/>
            <person name="Rensing S.A."/>
        </authorList>
    </citation>
    <scope>NUCLEOTIDE SEQUENCE [LARGE SCALE GENOMIC DNA]</scope>
    <source>
        <strain evidence="2 3">S276</strain>
    </source>
</reference>
<feature type="compositionally biased region" description="Gly residues" evidence="1">
    <location>
        <begin position="163"/>
        <end position="180"/>
    </location>
</feature>
<protein>
    <submittedName>
        <fullName evidence="2">Uncharacterized protein</fullName>
    </submittedName>
</protein>
<feature type="compositionally biased region" description="Acidic residues" evidence="1">
    <location>
        <begin position="181"/>
        <end position="195"/>
    </location>
</feature>
<evidence type="ECO:0000313" key="3">
    <source>
        <dbReference type="Proteomes" id="UP000265515"/>
    </source>
</evidence>
<feature type="region of interest" description="Disordered" evidence="1">
    <location>
        <begin position="264"/>
        <end position="304"/>
    </location>
</feature>
<comment type="caution">
    <text evidence="2">The sequence shown here is derived from an EMBL/GenBank/DDBJ whole genome shotgun (WGS) entry which is preliminary data.</text>
</comment>
<feature type="region of interest" description="Disordered" evidence="1">
    <location>
        <begin position="1"/>
        <end position="195"/>
    </location>
</feature>
<name>A0A388LG67_CHABU</name>
<feature type="compositionally biased region" description="Acidic residues" evidence="1">
    <location>
        <begin position="15"/>
        <end position="38"/>
    </location>
</feature>
<dbReference type="Proteomes" id="UP000265515">
    <property type="component" value="Unassembled WGS sequence"/>
</dbReference>
<feature type="compositionally biased region" description="Basic and acidic residues" evidence="1">
    <location>
        <begin position="274"/>
        <end position="291"/>
    </location>
</feature>
<keyword evidence="3" id="KW-1185">Reference proteome</keyword>
<feature type="compositionally biased region" description="Polar residues" evidence="1">
    <location>
        <begin position="62"/>
        <end position="76"/>
    </location>
</feature>
<dbReference type="AlphaFoldDB" id="A0A388LG67"/>
<evidence type="ECO:0000313" key="2">
    <source>
        <dbReference type="EMBL" id="GBG81223.1"/>
    </source>
</evidence>
<organism evidence="2 3">
    <name type="scientific">Chara braunii</name>
    <name type="common">Braun's stonewort</name>
    <dbReference type="NCBI Taxonomy" id="69332"/>
    <lineage>
        <taxon>Eukaryota</taxon>
        <taxon>Viridiplantae</taxon>
        <taxon>Streptophyta</taxon>
        <taxon>Charophyceae</taxon>
        <taxon>Charales</taxon>
        <taxon>Characeae</taxon>
        <taxon>Chara</taxon>
    </lineage>
</organism>
<accession>A0A388LG67</accession>
<proteinExistence type="predicted"/>
<dbReference type="EMBL" id="BFEA01000368">
    <property type="protein sequence ID" value="GBG81223.1"/>
    <property type="molecule type" value="Genomic_DNA"/>
</dbReference>
<dbReference type="Gramene" id="GBG81223">
    <property type="protein sequence ID" value="GBG81223"/>
    <property type="gene ID" value="CBR_g31895"/>
</dbReference>